<dbReference type="PRINTS" id="PR00344">
    <property type="entry name" value="BCTRLSENSOR"/>
</dbReference>
<reference evidence="15" key="1">
    <citation type="journal article" date="2019" name="Int. J. Syst. Evol. Microbiol.">
        <title>The Global Catalogue of Microorganisms (GCM) 10K type strain sequencing project: providing services to taxonomists for standard genome sequencing and annotation.</title>
        <authorList>
            <consortium name="The Broad Institute Genomics Platform"/>
            <consortium name="The Broad Institute Genome Sequencing Center for Infectious Disease"/>
            <person name="Wu L."/>
            <person name="Ma J."/>
        </authorList>
    </citation>
    <scope>NUCLEOTIDE SEQUENCE [LARGE SCALE GENOMIC DNA]</scope>
    <source>
        <strain evidence="15">CGMCC 4.7192</strain>
    </source>
</reference>
<evidence type="ECO:0000256" key="9">
    <source>
        <dbReference type="ARBA" id="ARBA00023012"/>
    </source>
</evidence>
<dbReference type="Pfam" id="PF02518">
    <property type="entry name" value="HATPase_c"/>
    <property type="match status" value="1"/>
</dbReference>
<dbReference type="CDD" id="cd00082">
    <property type="entry name" value="HisKA"/>
    <property type="match status" value="1"/>
</dbReference>
<feature type="domain" description="Histidine kinase" evidence="12">
    <location>
        <begin position="240"/>
        <end position="455"/>
    </location>
</feature>
<dbReference type="PANTHER" id="PTHR45436:SF8">
    <property type="entry name" value="HISTIDINE KINASE"/>
    <property type="match status" value="1"/>
</dbReference>
<keyword evidence="7" id="KW-0418">Kinase</keyword>
<dbReference type="SMART" id="SM00387">
    <property type="entry name" value="HATPase_c"/>
    <property type="match status" value="1"/>
</dbReference>
<gene>
    <name evidence="14" type="ORF">ACFSKO_08040</name>
</gene>
<keyword evidence="5" id="KW-0808">Transferase</keyword>
<evidence type="ECO:0000256" key="4">
    <source>
        <dbReference type="ARBA" id="ARBA00022553"/>
    </source>
</evidence>
<keyword evidence="4" id="KW-0597">Phosphoprotein</keyword>
<dbReference type="InterPro" id="IPR005467">
    <property type="entry name" value="His_kinase_dom"/>
</dbReference>
<evidence type="ECO:0000256" key="10">
    <source>
        <dbReference type="ARBA" id="ARBA00023136"/>
    </source>
</evidence>
<comment type="caution">
    <text evidence="14">The sequence shown here is derived from an EMBL/GenBank/DDBJ whole genome shotgun (WGS) entry which is preliminary data.</text>
</comment>
<dbReference type="SUPFAM" id="SSF55874">
    <property type="entry name" value="ATPase domain of HSP90 chaperone/DNA topoisomerase II/histidine kinase"/>
    <property type="match status" value="1"/>
</dbReference>
<dbReference type="PROSITE" id="PS50109">
    <property type="entry name" value="HIS_KIN"/>
    <property type="match status" value="1"/>
</dbReference>
<evidence type="ECO:0000313" key="15">
    <source>
        <dbReference type="Proteomes" id="UP001597294"/>
    </source>
</evidence>
<dbReference type="EMBL" id="JBHUII010000004">
    <property type="protein sequence ID" value="MFD2205555.1"/>
    <property type="molecule type" value="Genomic_DNA"/>
</dbReference>
<keyword evidence="14" id="KW-0067">ATP-binding</keyword>
<dbReference type="InterPro" id="IPR036890">
    <property type="entry name" value="HATPase_C_sf"/>
</dbReference>
<dbReference type="Pfam" id="PF00512">
    <property type="entry name" value="HisKA"/>
    <property type="match status" value="1"/>
</dbReference>
<evidence type="ECO:0000259" key="12">
    <source>
        <dbReference type="PROSITE" id="PS50109"/>
    </source>
</evidence>
<evidence type="ECO:0000256" key="5">
    <source>
        <dbReference type="ARBA" id="ARBA00022679"/>
    </source>
</evidence>
<feature type="transmembrane region" description="Helical" evidence="11">
    <location>
        <begin position="12"/>
        <end position="33"/>
    </location>
</feature>
<dbReference type="Pfam" id="PF00672">
    <property type="entry name" value="HAMP"/>
    <property type="match status" value="1"/>
</dbReference>
<organism evidence="14 15">
    <name type="scientific">Kiloniella antarctica</name>
    <dbReference type="NCBI Taxonomy" id="1550907"/>
    <lineage>
        <taxon>Bacteria</taxon>
        <taxon>Pseudomonadati</taxon>
        <taxon>Pseudomonadota</taxon>
        <taxon>Alphaproteobacteria</taxon>
        <taxon>Rhodospirillales</taxon>
        <taxon>Kiloniellaceae</taxon>
        <taxon>Kiloniella</taxon>
    </lineage>
</organism>
<proteinExistence type="predicted"/>
<evidence type="ECO:0000256" key="6">
    <source>
        <dbReference type="ARBA" id="ARBA00022692"/>
    </source>
</evidence>
<dbReference type="InterPro" id="IPR003661">
    <property type="entry name" value="HisK_dim/P_dom"/>
</dbReference>
<dbReference type="PANTHER" id="PTHR45436">
    <property type="entry name" value="SENSOR HISTIDINE KINASE YKOH"/>
    <property type="match status" value="1"/>
</dbReference>
<dbReference type="InterPro" id="IPR004358">
    <property type="entry name" value="Sig_transdc_His_kin-like_C"/>
</dbReference>
<dbReference type="Proteomes" id="UP001597294">
    <property type="component" value="Unassembled WGS sequence"/>
</dbReference>
<comment type="subcellular location">
    <subcellularLocation>
        <location evidence="2">Membrane</location>
    </subcellularLocation>
</comment>
<keyword evidence="9" id="KW-0902">Two-component regulatory system</keyword>
<feature type="transmembrane region" description="Helical" evidence="11">
    <location>
        <begin position="155"/>
        <end position="177"/>
    </location>
</feature>
<dbReference type="GO" id="GO:0005524">
    <property type="term" value="F:ATP binding"/>
    <property type="evidence" value="ECO:0007669"/>
    <property type="project" value="UniProtKB-KW"/>
</dbReference>
<protein>
    <recommendedName>
        <fullName evidence="3">histidine kinase</fullName>
        <ecNumber evidence="3">2.7.13.3</ecNumber>
    </recommendedName>
</protein>
<dbReference type="SUPFAM" id="SSF47384">
    <property type="entry name" value="Homodimeric domain of signal transducing histidine kinase"/>
    <property type="match status" value="1"/>
</dbReference>
<evidence type="ECO:0000256" key="3">
    <source>
        <dbReference type="ARBA" id="ARBA00012438"/>
    </source>
</evidence>
<dbReference type="Gene3D" id="6.10.340.10">
    <property type="match status" value="1"/>
</dbReference>
<keyword evidence="8 11" id="KW-1133">Transmembrane helix</keyword>
<comment type="catalytic activity">
    <reaction evidence="1">
        <text>ATP + protein L-histidine = ADP + protein N-phospho-L-histidine.</text>
        <dbReference type="EC" id="2.7.13.3"/>
    </reaction>
</comment>
<name>A0ABW5BL09_9PROT</name>
<accession>A0ABW5BL09</accession>
<dbReference type="Gene3D" id="3.30.565.10">
    <property type="entry name" value="Histidine kinase-like ATPase, C-terminal domain"/>
    <property type="match status" value="1"/>
</dbReference>
<keyword evidence="6 11" id="KW-0812">Transmembrane</keyword>
<evidence type="ECO:0000256" key="1">
    <source>
        <dbReference type="ARBA" id="ARBA00000085"/>
    </source>
</evidence>
<dbReference type="PROSITE" id="PS50885">
    <property type="entry name" value="HAMP"/>
    <property type="match status" value="1"/>
</dbReference>
<dbReference type="SUPFAM" id="SSF158472">
    <property type="entry name" value="HAMP domain-like"/>
    <property type="match status" value="1"/>
</dbReference>
<evidence type="ECO:0000313" key="14">
    <source>
        <dbReference type="EMBL" id="MFD2205555.1"/>
    </source>
</evidence>
<sequence length="455" mass="50843">MKIKLPHLSLSLKFALSIGGVFFLINFVFEGIVSETSEHFMEREIDNRLQTKSNDMNEVYELGGIKLLQALIDRRAKQELADTKIYLLTDGSYNKLSGNISVWPIEVPKTKGFTEVEDDASHPIEYRFLSMPLGDQYHLLLGLDTSKEEELEDQVFLVFLGALLLSILGGAIAGVILHKGLKKRLALINTTCSEIMLGRFSKRIPISRTSDEIDVMAHTLNSMLDRIETLMDGIRHVTDNIAHDLRTPLTRLHGRLERLVPLAENDNNRKLVEAAISEVDQLLITFAALLSITRLETGELETNFDPISLGSLLEDAIEIYEPLAEDKGQRIVLQDKLNESSRPERVLGDRDLIIQCFSNLIDNAIKYGPKNSTITIDLSSNDTEAKIIIHDEGTGIPEDEHTNVLERFYRVESSRNLPGNGLGLSLVAAVVRIHNGKLTLANNNGFQAVIILPMQ</sequence>
<evidence type="ECO:0000256" key="2">
    <source>
        <dbReference type="ARBA" id="ARBA00004370"/>
    </source>
</evidence>
<evidence type="ECO:0000256" key="11">
    <source>
        <dbReference type="SAM" id="Phobius"/>
    </source>
</evidence>
<dbReference type="Gene3D" id="1.10.287.130">
    <property type="match status" value="1"/>
</dbReference>
<keyword evidence="14" id="KW-0547">Nucleotide-binding</keyword>
<keyword evidence="10 11" id="KW-0472">Membrane</keyword>
<dbReference type="InterPro" id="IPR003594">
    <property type="entry name" value="HATPase_dom"/>
</dbReference>
<dbReference type="InterPro" id="IPR036097">
    <property type="entry name" value="HisK_dim/P_sf"/>
</dbReference>
<dbReference type="RefSeq" id="WP_380250280.1">
    <property type="nucleotide sequence ID" value="NZ_JBHUII010000004.1"/>
</dbReference>
<dbReference type="InterPro" id="IPR050428">
    <property type="entry name" value="TCS_sensor_his_kinase"/>
</dbReference>
<evidence type="ECO:0000256" key="7">
    <source>
        <dbReference type="ARBA" id="ARBA00022777"/>
    </source>
</evidence>
<evidence type="ECO:0000256" key="8">
    <source>
        <dbReference type="ARBA" id="ARBA00022989"/>
    </source>
</evidence>
<dbReference type="CDD" id="cd06225">
    <property type="entry name" value="HAMP"/>
    <property type="match status" value="1"/>
</dbReference>
<feature type="domain" description="HAMP" evidence="13">
    <location>
        <begin position="179"/>
        <end position="232"/>
    </location>
</feature>
<dbReference type="SMART" id="SM00388">
    <property type="entry name" value="HisKA"/>
    <property type="match status" value="1"/>
</dbReference>
<dbReference type="EC" id="2.7.13.3" evidence="3"/>
<dbReference type="SMART" id="SM00304">
    <property type="entry name" value="HAMP"/>
    <property type="match status" value="1"/>
</dbReference>
<evidence type="ECO:0000259" key="13">
    <source>
        <dbReference type="PROSITE" id="PS50885"/>
    </source>
</evidence>
<keyword evidence="15" id="KW-1185">Reference proteome</keyword>
<dbReference type="InterPro" id="IPR003660">
    <property type="entry name" value="HAMP_dom"/>
</dbReference>